<sequence length="166" mass="18134">MIHTREKVMYKAFGLNVSSEISLPELTTADNKNQCDVTIEIGDLSGLWSMLAVPNESYVIRGNLVMFEVPNTAVYAMENGSKITIQPQADCDEDELRLYLLGTCMGAIMMQRKVLPLHGSAVVVNGKAYAFVGESGAGKSTLSWVKLRYTGYAVLLLASPLMILLP</sequence>
<dbReference type="EMBL" id="CP130319">
    <property type="protein sequence ID" value="WNR43777.1"/>
    <property type="molecule type" value="Genomic_DNA"/>
</dbReference>
<protein>
    <recommendedName>
        <fullName evidence="3">Aldolase</fullName>
    </recommendedName>
</protein>
<proteinExistence type="predicted"/>
<name>A0AA96RM27_9BACL</name>
<dbReference type="InterPro" id="IPR027417">
    <property type="entry name" value="P-loop_NTPase"/>
</dbReference>
<dbReference type="KEGG" id="proo:MJB10_22150"/>
<evidence type="ECO:0008006" key="3">
    <source>
        <dbReference type="Google" id="ProtNLM"/>
    </source>
</evidence>
<dbReference type="RefSeq" id="WP_314798564.1">
    <property type="nucleotide sequence ID" value="NZ_CP130319.1"/>
</dbReference>
<gene>
    <name evidence="1" type="ORF">MJB10_22150</name>
</gene>
<evidence type="ECO:0000313" key="1">
    <source>
        <dbReference type="EMBL" id="WNR43777.1"/>
    </source>
</evidence>
<dbReference type="SUPFAM" id="SSF53795">
    <property type="entry name" value="PEP carboxykinase-like"/>
    <property type="match status" value="1"/>
</dbReference>
<reference evidence="1" key="1">
    <citation type="submission" date="2022-02" db="EMBL/GenBank/DDBJ databases">
        <title>Paenibacillus sp. MBLB1832 Whole Genome Shotgun Sequencing.</title>
        <authorList>
            <person name="Hwang C.Y."/>
            <person name="Cho E.-S."/>
            <person name="Seo M.-J."/>
        </authorList>
    </citation>
    <scope>NUCLEOTIDE SEQUENCE</scope>
    <source>
        <strain evidence="1">MBLB1832</strain>
    </source>
</reference>
<dbReference type="Proteomes" id="UP001304650">
    <property type="component" value="Chromosome"/>
</dbReference>
<dbReference type="AlphaFoldDB" id="A0AA96RM27"/>
<accession>A0AA96RM27</accession>
<organism evidence="1 2">
    <name type="scientific">Paenibacillus roseopurpureus</name>
    <dbReference type="NCBI Taxonomy" id="2918901"/>
    <lineage>
        <taxon>Bacteria</taxon>
        <taxon>Bacillati</taxon>
        <taxon>Bacillota</taxon>
        <taxon>Bacilli</taxon>
        <taxon>Bacillales</taxon>
        <taxon>Paenibacillaceae</taxon>
        <taxon>Paenibacillus</taxon>
    </lineage>
</organism>
<evidence type="ECO:0000313" key="2">
    <source>
        <dbReference type="Proteomes" id="UP001304650"/>
    </source>
</evidence>
<dbReference type="Gene3D" id="3.40.50.300">
    <property type="entry name" value="P-loop containing nucleotide triphosphate hydrolases"/>
    <property type="match status" value="1"/>
</dbReference>
<keyword evidence="2" id="KW-1185">Reference proteome</keyword>